<feature type="domain" description="Ricin B lectin" evidence="1">
    <location>
        <begin position="16"/>
        <end position="145"/>
    </location>
</feature>
<evidence type="ECO:0000259" key="1">
    <source>
        <dbReference type="SMART" id="SM00458"/>
    </source>
</evidence>
<evidence type="ECO:0000313" key="4">
    <source>
        <dbReference type="Proteomes" id="UP000315377"/>
    </source>
</evidence>
<organism evidence="3 4">
    <name type="scientific">Paenibacillus thiaminolyticus</name>
    <name type="common">Bacillus thiaminolyticus</name>
    <dbReference type="NCBI Taxonomy" id="49283"/>
    <lineage>
        <taxon>Bacteria</taxon>
        <taxon>Bacillati</taxon>
        <taxon>Bacillota</taxon>
        <taxon>Bacilli</taxon>
        <taxon>Bacillales</taxon>
        <taxon>Paenibacillaceae</taxon>
        <taxon>Paenibacillus</taxon>
    </lineage>
</organism>
<dbReference type="InterPro" id="IPR000772">
    <property type="entry name" value="Ricin_B_lectin"/>
</dbReference>
<dbReference type="RefSeq" id="WP_087443778.1">
    <property type="nucleotide sequence ID" value="NZ_CABMNB010000036.1"/>
</dbReference>
<evidence type="ECO:0000313" key="5">
    <source>
        <dbReference type="Proteomes" id="UP001209276"/>
    </source>
</evidence>
<evidence type="ECO:0000313" key="3">
    <source>
        <dbReference type="EMBL" id="QDM42212.1"/>
    </source>
</evidence>
<reference evidence="2 5" key="2">
    <citation type="submission" date="2022-05" db="EMBL/GenBank/DDBJ databases">
        <title>Genome Sequencing of Bee-Associated Microbes.</title>
        <authorList>
            <person name="Dunlap C."/>
        </authorList>
    </citation>
    <scope>NUCLEOTIDE SEQUENCE [LARGE SCALE GENOMIC DNA]</scope>
    <source>
        <strain evidence="2 5">NRRL B-14613</strain>
    </source>
</reference>
<accession>A0AAP9DQN5</accession>
<dbReference type="SUPFAM" id="SSF56300">
    <property type="entry name" value="Metallo-dependent phosphatases"/>
    <property type="match status" value="1"/>
</dbReference>
<dbReference type="EMBL" id="JAMDMM010000014">
    <property type="protein sequence ID" value="MCY9606603.1"/>
    <property type="molecule type" value="Genomic_DNA"/>
</dbReference>
<dbReference type="SMART" id="SM00458">
    <property type="entry name" value="RICIN"/>
    <property type="match status" value="2"/>
</dbReference>
<keyword evidence="5" id="KW-1185">Reference proteome</keyword>
<dbReference type="GeneID" id="76994538"/>
<feature type="domain" description="Ricin B lectin" evidence="1">
    <location>
        <begin position="457"/>
        <end position="598"/>
    </location>
</feature>
<proteinExistence type="predicted"/>
<dbReference type="Pfam" id="PF14200">
    <property type="entry name" value="RicinB_lectin_2"/>
    <property type="match status" value="1"/>
</dbReference>
<dbReference type="Pfam" id="PF00149">
    <property type="entry name" value="Metallophos"/>
    <property type="match status" value="1"/>
</dbReference>
<dbReference type="InterPro" id="IPR004843">
    <property type="entry name" value="Calcineurin-like_PHP"/>
</dbReference>
<dbReference type="PANTHER" id="PTHR43143">
    <property type="entry name" value="METALLOPHOSPHOESTERASE, CALCINEURIN SUPERFAMILY"/>
    <property type="match status" value="1"/>
</dbReference>
<dbReference type="InterPro" id="IPR035992">
    <property type="entry name" value="Ricin_B-like_lectins"/>
</dbReference>
<sequence>MKKLNDEKAANVLPDGKYKIQIDGSSESKVLQHEGTTAVIAEWAGEQSQIWDIRYQSPNWQGIGGYVIQPANTDRYLAWDRNKGSSVIVSTIPAADIQYTRFWRVEKTQNNTYIFRNNHAPNPNLTISAKTLQVLSGHNYEFTLSTDLNKPIPKGSALVITSDPQYPWTKNTDNNVPESDSEKERESERLIREQYQSINSYNNTKQQSSVIINGDITAFGHSWQRTKMLNTLLPILNRKYYFGLGNHDIENNQGDCADDACFGGSMLMLKSHIEKLGLPTSQYDIKKASTSWSEPWKGSFAYAIDFGIIYSLQLNNFPTMNAYGGSYSNYYQIHENLDWIEANLKYASKLGKTIIVNVHKPNDWKGGPNQRFIDLLEEYDVKAVFAGHYHKNLGTYSASKFFGKVPVFLSGSASQSTYLIVEYDLDTMNVYKVTNNNWEEKKLVKSIKLNNGNSITSKIVKIVSALNDSSVVDMSLQKNGDVHLWKYGGALNQKWKLIYDETKKAYQFKNMYDESLVLAWNDYMGSRNVFATPNQGKDEHYWLLEDTGDGYYILKNKKYPYFVLDVDKADTDNGTNIKVNEQHDFSSPYIKAQKFKLIQV</sequence>
<dbReference type="AlphaFoldDB" id="A0AAP9DQN5"/>
<protein>
    <submittedName>
        <fullName evidence="2">RICIN domain-containing protein</fullName>
    </submittedName>
</protein>
<dbReference type="CDD" id="cd23445">
    <property type="entry name" value="beta-trefoil_Ricin_HA17-like"/>
    <property type="match status" value="1"/>
</dbReference>
<dbReference type="InterPro" id="IPR051918">
    <property type="entry name" value="STPP_CPPED1"/>
</dbReference>
<name>A0AAP9DQN5_PANTH</name>
<dbReference type="PANTHER" id="PTHR43143:SF1">
    <property type="entry name" value="SERINE_THREONINE-PROTEIN PHOSPHATASE CPPED1"/>
    <property type="match status" value="1"/>
</dbReference>
<dbReference type="Gene3D" id="3.60.21.10">
    <property type="match status" value="1"/>
</dbReference>
<dbReference type="Gene3D" id="2.80.10.50">
    <property type="match status" value="2"/>
</dbReference>
<reference evidence="3 4" key="1">
    <citation type="submission" date="2019-07" db="EMBL/GenBank/DDBJ databases">
        <title>Paenibacillus thiaminolyticus NRRL B-4156.</title>
        <authorList>
            <person name="Hehnly C."/>
            <person name="Zhang L."/>
        </authorList>
    </citation>
    <scope>NUCLEOTIDE SEQUENCE [LARGE SCALE GENOMIC DNA]</scope>
    <source>
        <strain evidence="3 4">NRRL B-4156</strain>
    </source>
</reference>
<dbReference type="SUPFAM" id="SSF50370">
    <property type="entry name" value="Ricin B-like lectins"/>
    <property type="match status" value="2"/>
</dbReference>
<dbReference type="Proteomes" id="UP000315377">
    <property type="component" value="Chromosome"/>
</dbReference>
<dbReference type="PROSITE" id="PS50231">
    <property type="entry name" value="RICIN_B_LECTIN"/>
    <property type="match status" value="1"/>
</dbReference>
<dbReference type="Proteomes" id="UP001209276">
    <property type="component" value="Unassembled WGS sequence"/>
</dbReference>
<dbReference type="EMBL" id="CP041405">
    <property type="protein sequence ID" value="QDM42212.1"/>
    <property type="molecule type" value="Genomic_DNA"/>
</dbReference>
<gene>
    <name evidence="3" type="ORF">FLT43_00825</name>
    <name evidence="2" type="ORF">M5W83_05435</name>
</gene>
<evidence type="ECO:0000313" key="2">
    <source>
        <dbReference type="EMBL" id="MCY9606603.1"/>
    </source>
</evidence>
<dbReference type="InterPro" id="IPR029052">
    <property type="entry name" value="Metallo-depent_PP-like"/>
</dbReference>
<dbReference type="GO" id="GO:0016787">
    <property type="term" value="F:hydrolase activity"/>
    <property type="evidence" value="ECO:0007669"/>
    <property type="project" value="InterPro"/>
</dbReference>